<dbReference type="RefSeq" id="WP_116304241.1">
    <property type="nucleotide sequence ID" value="NZ_NFZV01000047.1"/>
</dbReference>
<evidence type="ECO:0000256" key="1">
    <source>
        <dbReference type="SAM" id="Phobius"/>
    </source>
</evidence>
<feature type="transmembrane region" description="Helical" evidence="1">
    <location>
        <begin position="43"/>
        <end position="64"/>
    </location>
</feature>
<gene>
    <name evidence="2" type="ORF">CAL65_13665</name>
</gene>
<evidence type="ECO:0000313" key="2">
    <source>
        <dbReference type="EMBL" id="RFA35148.1"/>
    </source>
</evidence>
<protein>
    <submittedName>
        <fullName evidence="2">Uncharacterized protein</fullName>
    </submittedName>
</protein>
<organism evidence="2 3">
    <name type="scientific">Alkalilimnicola ehrlichii</name>
    <dbReference type="NCBI Taxonomy" id="351052"/>
    <lineage>
        <taxon>Bacteria</taxon>
        <taxon>Pseudomonadati</taxon>
        <taxon>Pseudomonadota</taxon>
        <taxon>Gammaproteobacteria</taxon>
        <taxon>Chromatiales</taxon>
        <taxon>Ectothiorhodospiraceae</taxon>
        <taxon>Alkalilimnicola</taxon>
    </lineage>
</organism>
<comment type="caution">
    <text evidence="2">The sequence shown here is derived from an EMBL/GenBank/DDBJ whole genome shotgun (WGS) entry which is preliminary data.</text>
</comment>
<keyword evidence="3" id="KW-1185">Reference proteome</keyword>
<proteinExistence type="predicted"/>
<dbReference type="OrthoDB" id="7063940at2"/>
<keyword evidence="1" id="KW-0472">Membrane</keyword>
<dbReference type="AlphaFoldDB" id="A0A3E0WQP3"/>
<evidence type="ECO:0000313" key="3">
    <source>
        <dbReference type="Proteomes" id="UP000256763"/>
    </source>
</evidence>
<accession>A0A3E0WQP3</accession>
<keyword evidence="1" id="KW-0812">Transmembrane</keyword>
<reference evidence="3" key="1">
    <citation type="submission" date="2017-05" db="EMBL/GenBank/DDBJ databases">
        <authorList>
            <person name="Sharma S."/>
            <person name="Sidhu C."/>
            <person name="Pinnaka A.K."/>
        </authorList>
    </citation>
    <scope>NUCLEOTIDE SEQUENCE [LARGE SCALE GENOMIC DNA]</scope>
    <source>
        <strain evidence="3">AK93</strain>
    </source>
</reference>
<name>A0A3E0WQP3_9GAMM</name>
<dbReference type="EMBL" id="NFZW01000013">
    <property type="protein sequence ID" value="RFA35148.1"/>
    <property type="molecule type" value="Genomic_DNA"/>
</dbReference>
<keyword evidence="1" id="KW-1133">Transmembrane helix</keyword>
<sequence>MSEQVKPDWQRRRAIIYLTLIFCAGVVLYLTGWGEDTRLHETIIQFAFITAGGVIGSYVFGACWEDVTRLRK</sequence>
<feature type="transmembrane region" description="Helical" evidence="1">
    <location>
        <begin position="14"/>
        <end position="31"/>
    </location>
</feature>
<dbReference type="Proteomes" id="UP000256763">
    <property type="component" value="Unassembled WGS sequence"/>
</dbReference>